<dbReference type="InterPro" id="IPR013216">
    <property type="entry name" value="Methyltransf_11"/>
</dbReference>
<dbReference type="Gene3D" id="3.40.50.150">
    <property type="entry name" value="Vaccinia Virus protein VP39"/>
    <property type="match status" value="1"/>
</dbReference>
<dbReference type="EMBL" id="NPEF02000017">
    <property type="protein sequence ID" value="MDV6236892.1"/>
    <property type="molecule type" value="Genomic_DNA"/>
</dbReference>
<evidence type="ECO:0000259" key="1">
    <source>
        <dbReference type="Pfam" id="PF08241"/>
    </source>
</evidence>
<dbReference type="InterPro" id="IPR029063">
    <property type="entry name" value="SAM-dependent_MTases_sf"/>
</dbReference>
<dbReference type="AlphaFoldDB" id="A0A2N0BGH0"/>
<accession>A0A2N0B7W3</accession>
<reference evidence="2" key="3">
    <citation type="submission" date="2023-10" db="EMBL/GenBank/DDBJ databases">
        <authorList>
            <person name="Picardeau M."/>
            <person name="Thibeaux R."/>
        </authorList>
    </citation>
    <scope>NUCLEOTIDE SEQUENCE</scope>
    <source>
        <strain evidence="2">ATI7-C-A5</strain>
    </source>
</reference>
<gene>
    <name evidence="2" type="ORF">CH379_014780</name>
    <name evidence="3" type="ORF">CH379_12415</name>
</gene>
<dbReference type="GO" id="GO:0032259">
    <property type="term" value="P:methylation"/>
    <property type="evidence" value="ECO:0007669"/>
    <property type="project" value="UniProtKB-KW"/>
</dbReference>
<reference evidence="2 4" key="2">
    <citation type="journal article" date="2018" name="Microb. Genom.">
        <title>Deciphering the unexplored Leptospira diversity from soils uncovers genomic evolution to virulence.</title>
        <authorList>
            <person name="Thibeaux R."/>
            <person name="Iraola G."/>
            <person name="Ferres I."/>
            <person name="Bierque E."/>
            <person name="Girault D."/>
            <person name="Soupe-Gilbert M.E."/>
            <person name="Picardeau M."/>
            <person name="Goarant C."/>
        </authorList>
    </citation>
    <scope>NUCLEOTIDE SEQUENCE [LARGE SCALE GENOMIC DNA]</scope>
    <source>
        <strain evidence="2 4">ATI7-C-A5</strain>
    </source>
</reference>
<protein>
    <submittedName>
        <fullName evidence="2">Methyltransferase domain-containing protein</fullName>
    </submittedName>
</protein>
<dbReference type="SUPFAM" id="SSF53335">
    <property type="entry name" value="S-adenosyl-L-methionine-dependent methyltransferases"/>
    <property type="match status" value="1"/>
</dbReference>
<reference evidence="3" key="1">
    <citation type="submission" date="2017-07" db="EMBL/GenBank/DDBJ databases">
        <title>Leptospira spp. isolated from tropical soils.</title>
        <authorList>
            <person name="Thibeaux R."/>
            <person name="Iraola G."/>
            <person name="Ferres I."/>
            <person name="Bierque E."/>
            <person name="Girault D."/>
            <person name="Soupe-Gilbert M.-E."/>
            <person name="Picardeau M."/>
            <person name="Goarant C."/>
        </authorList>
    </citation>
    <scope>NUCLEOTIDE SEQUENCE [LARGE SCALE GENOMIC DNA]</scope>
    <source>
        <strain evidence="3">ATI7-C-A5</strain>
    </source>
</reference>
<keyword evidence="2" id="KW-0489">Methyltransferase</keyword>
<evidence type="ECO:0000313" key="3">
    <source>
        <dbReference type="EMBL" id="PJZ92568.1"/>
    </source>
</evidence>
<accession>A0A2N0BGH0</accession>
<dbReference type="Proteomes" id="UP000232122">
    <property type="component" value="Unassembled WGS sequence"/>
</dbReference>
<evidence type="ECO:0000313" key="2">
    <source>
        <dbReference type="EMBL" id="MDV6236892.1"/>
    </source>
</evidence>
<dbReference type="Pfam" id="PF08241">
    <property type="entry name" value="Methyltransf_11"/>
    <property type="match status" value="1"/>
</dbReference>
<dbReference type="GO" id="GO:0008757">
    <property type="term" value="F:S-adenosylmethionine-dependent methyltransferase activity"/>
    <property type="evidence" value="ECO:0007669"/>
    <property type="project" value="InterPro"/>
</dbReference>
<dbReference type="RefSeq" id="WP_100748145.1">
    <property type="nucleotide sequence ID" value="NZ_NPEF02000017.1"/>
</dbReference>
<keyword evidence="2" id="KW-0808">Transferase</keyword>
<keyword evidence="4" id="KW-1185">Reference proteome</keyword>
<dbReference type="EMBL" id="NPEF01000123">
    <property type="protein sequence ID" value="PJZ92568.1"/>
    <property type="molecule type" value="Genomic_DNA"/>
</dbReference>
<organism evidence="3">
    <name type="scientific">Leptospira ellisii</name>
    <dbReference type="NCBI Taxonomy" id="2023197"/>
    <lineage>
        <taxon>Bacteria</taxon>
        <taxon>Pseudomonadati</taxon>
        <taxon>Spirochaetota</taxon>
        <taxon>Spirochaetia</taxon>
        <taxon>Leptospirales</taxon>
        <taxon>Leptospiraceae</taxon>
        <taxon>Leptospira</taxon>
    </lineage>
</organism>
<proteinExistence type="predicted"/>
<name>A0A2N0BGH0_9LEPT</name>
<evidence type="ECO:0000313" key="4">
    <source>
        <dbReference type="Proteomes" id="UP000232122"/>
    </source>
</evidence>
<feature type="domain" description="Methyltransferase type 11" evidence="1">
    <location>
        <begin position="28"/>
        <end position="80"/>
    </location>
</feature>
<comment type="caution">
    <text evidence="3">The sequence shown here is derived from an EMBL/GenBank/DDBJ whole genome shotgun (WGS) entry which is preliminary data.</text>
</comment>
<dbReference type="OrthoDB" id="9790710at2"/>
<sequence>MNLMLVNLGCGSRYHKAWTNIDFLKSGPDVIQHDLRSGIPLKADSADVVYHSHVLEHFSRQDGLTFLRNCFRILKPGGFIRVVVPDLETIISEYLLQMKSAKEGNIEAAARYDWILLELFDQAVRNFSGGDMLGHWKRNPIPAEEYIIERLGSEVKNALKEIRSQSVVSDKQYSPTILSRIIARSKRYCLRILGYTHEMAEIGKFRKSGEIHYWMYDEYSLKRALLEAGFVNPSRRAADQSAIADFNSYSLDTEIDGSVRKPDSLFVEAMKPL</sequence>